<dbReference type="SUPFAM" id="SSF56645">
    <property type="entry name" value="Acyl-CoA dehydrogenase NM domain-like"/>
    <property type="match status" value="1"/>
</dbReference>
<dbReference type="InterPro" id="IPR036250">
    <property type="entry name" value="AcylCo_DH-like_C"/>
</dbReference>
<dbReference type="Pfam" id="PF22924">
    <property type="entry name" value="ACOX_C_alpha1"/>
    <property type="match status" value="1"/>
</dbReference>
<keyword evidence="12" id="KW-1185">Reference proteome</keyword>
<keyword evidence="6" id="KW-0276">Fatty acid metabolism</keyword>
<organism evidence="11 12">
    <name type="scientific">Naegleria fowleri</name>
    <name type="common">Brain eating amoeba</name>
    <dbReference type="NCBI Taxonomy" id="5763"/>
    <lineage>
        <taxon>Eukaryota</taxon>
        <taxon>Discoba</taxon>
        <taxon>Heterolobosea</taxon>
        <taxon>Tetramitia</taxon>
        <taxon>Eutetramitia</taxon>
        <taxon>Vahlkampfiidae</taxon>
        <taxon>Naegleria</taxon>
    </lineage>
</organism>
<dbReference type="InterPro" id="IPR009100">
    <property type="entry name" value="AcylCoA_DH/oxidase_NM_dom_sf"/>
</dbReference>
<dbReference type="Proteomes" id="UP000444721">
    <property type="component" value="Unassembled WGS sequence"/>
</dbReference>
<dbReference type="FunFam" id="1.20.140.10:FF:000010">
    <property type="entry name" value="Acyl-coenzyme A oxidase"/>
    <property type="match status" value="1"/>
</dbReference>
<dbReference type="Gene3D" id="2.40.110.10">
    <property type="entry name" value="Butyryl-CoA Dehydrogenase, subunit A, domain 2"/>
    <property type="match status" value="1"/>
</dbReference>
<accession>A0A6A5C0V0</accession>
<dbReference type="InterPro" id="IPR055060">
    <property type="entry name" value="ACOX_C_alpha1"/>
</dbReference>
<dbReference type="PANTHER" id="PTHR10909">
    <property type="entry name" value="ELECTRON TRANSPORT OXIDOREDUCTASE"/>
    <property type="match status" value="1"/>
</dbReference>
<evidence type="ECO:0000256" key="9">
    <source>
        <dbReference type="ARBA" id="ARBA00023140"/>
    </source>
</evidence>
<comment type="cofactor">
    <cofactor evidence="1">
        <name>FAD</name>
        <dbReference type="ChEBI" id="CHEBI:57692"/>
    </cofactor>
</comment>
<evidence type="ECO:0000313" key="12">
    <source>
        <dbReference type="Proteomes" id="UP000444721"/>
    </source>
</evidence>
<dbReference type="GO" id="GO:0005777">
    <property type="term" value="C:peroxisome"/>
    <property type="evidence" value="ECO:0007669"/>
    <property type="project" value="UniProtKB-SubCell"/>
</dbReference>
<comment type="similarity">
    <text evidence="3">Belongs to the acyl-CoA oxidase family.</text>
</comment>
<evidence type="ECO:0000259" key="10">
    <source>
        <dbReference type="Pfam" id="PF22924"/>
    </source>
</evidence>
<evidence type="ECO:0000256" key="3">
    <source>
        <dbReference type="ARBA" id="ARBA00006288"/>
    </source>
</evidence>
<dbReference type="EMBL" id="VFQX01000026">
    <property type="protein sequence ID" value="KAF0979480.1"/>
    <property type="molecule type" value="Genomic_DNA"/>
</dbReference>
<evidence type="ECO:0000313" key="11">
    <source>
        <dbReference type="EMBL" id="KAF0979480.1"/>
    </source>
</evidence>
<keyword evidence="8" id="KW-0443">Lipid metabolism</keyword>
<feature type="domain" description="Acyl-CoA oxidase C-alpha1" evidence="10">
    <location>
        <begin position="268"/>
        <end position="420"/>
    </location>
</feature>
<dbReference type="GO" id="GO:0055088">
    <property type="term" value="P:lipid homeostasis"/>
    <property type="evidence" value="ECO:0007669"/>
    <property type="project" value="TreeGrafter"/>
</dbReference>
<dbReference type="GO" id="GO:0003997">
    <property type="term" value="F:acyl-CoA oxidase activity"/>
    <property type="evidence" value="ECO:0007669"/>
    <property type="project" value="InterPro"/>
</dbReference>
<evidence type="ECO:0000256" key="7">
    <source>
        <dbReference type="ARBA" id="ARBA00023002"/>
    </source>
</evidence>
<keyword evidence="4" id="KW-0285">Flavoprotein</keyword>
<reference evidence="11 12" key="1">
    <citation type="journal article" date="2019" name="Sci. Rep.">
        <title>Nanopore sequencing improves the draft genome of the human pathogenic amoeba Naegleria fowleri.</title>
        <authorList>
            <person name="Liechti N."/>
            <person name="Schurch N."/>
            <person name="Bruggmann R."/>
            <person name="Wittwer M."/>
        </authorList>
    </citation>
    <scope>NUCLEOTIDE SEQUENCE [LARGE SCALE GENOMIC DNA]</scope>
    <source>
        <strain evidence="11 12">ATCC 30894</strain>
    </source>
</reference>
<dbReference type="VEuPathDB" id="AmoebaDB:NfTy_046300"/>
<dbReference type="GO" id="GO:0033540">
    <property type="term" value="P:fatty acid beta-oxidation using acyl-CoA oxidase"/>
    <property type="evidence" value="ECO:0007669"/>
    <property type="project" value="TreeGrafter"/>
</dbReference>
<comment type="caution">
    <text evidence="11">The sequence shown here is derived from an EMBL/GenBank/DDBJ whole genome shotgun (WGS) entry which is preliminary data.</text>
</comment>
<dbReference type="GO" id="GO:0071949">
    <property type="term" value="F:FAD binding"/>
    <property type="evidence" value="ECO:0007669"/>
    <property type="project" value="InterPro"/>
</dbReference>
<comment type="subcellular location">
    <subcellularLocation>
        <location evidence="2">Peroxisome</location>
    </subcellularLocation>
</comment>
<dbReference type="SUPFAM" id="SSF47203">
    <property type="entry name" value="Acyl-CoA dehydrogenase C-terminal domain-like"/>
    <property type="match status" value="2"/>
</dbReference>
<protein>
    <recommendedName>
        <fullName evidence="10">Acyl-CoA oxidase C-alpha1 domain-containing protein</fullName>
    </recommendedName>
</protein>
<evidence type="ECO:0000256" key="1">
    <source>
        <dbReference type="ARBA" id="ARBA00001974"/>
    </source>
</evidence>
<dbReference type="VEuPathDB" id="AmoebaDB:NF0026490"/>
<evidence type="ECO:0000256" key="6">
    <source>
        <dbReference type="ARBA" id="ARBA00022832"/>
    </source>
</evidence>
<keyword evidence="7" id="KW-0560">Oxidoreductase</keyword>
<evidence type="ECO:0000256" key="2">
    <source>
        <dbReference type="ARBA" id="ARBA00004275"/>
    </source>
</evidence>
<dbReference type="InterPro" id="IPR012258">
    <property type="entry name" value="Acyl-CoA_oxidase"/>
</dbReference>
<evidence type="ECO:0000256" key="8">
    <source>
        <dbReference type="ARBA" id="ARBA00023098"/>
    </source>
</evidence>
<sequence length="535" mass="60100">MLLHDQTYGIQRKLERNDTSATTSSSLVLEHNFTKARQYGSNGVDVETLKAFLDGKYADTKERVRQTLAKEISLTSLTMTLCITKKPVENDYGRFVAWFEAFGHFNTSLCVKMAVQYSLFCGTLANLGTDRHHEFVKLGQRLQVLGCFGMTEKDTVQMSETWIGGGQFCHYSVVFAQLILNGERKGVHVFLVPMRDRNTQKLLPGVYVEDVEYKLGLNGIDNYSFGFNNVRIPRTNLLNRFSDVTPDGKYICKFKTESQHFGATVGELSGGRVVIAGLGSACVKSCLAIAVRYGFTRKQFGPPGKGEISIMEYPSHYTRLMPLVAKTYALSSALSYVREQYHHKHKNAEANALGHCLTSAIKVAGSFHTINTADICRQACGGAGFRAPNLISGFLRDTHVFVTFEGDNQVLLQQVAKYLIAQYAQAVKQGCFCGTVLEYYKDGKVEFNGEQDLTCPKYQLYLFRAREIKMVEELIKRLRDREGKGEDEWEAWKNEIVFANELGMAFADRMVHEQFLKASNLCSFSISNTLTLYAS</sequence>
<evidence type="ECO:0000256" key="4">
    <source>
        <dbReference type="ARBA" id="ARBA00022630"/>
    </source>
</evidence>
<dbReference type="OrthoDB" id="538336at2759"/>
<keyword evidence="5" id="KW-0274">FAD</keyword>
<dbReference type="VEuPathDB" id="AmoebaDB:FDP41_001458"/>
<dbReference type="Gene3D" id="1.20.140.10">
    <property type="entry name" value="Butyryl-CoA Dehydrogenase, subunit A, domain 3"/>
    <property type="match status" value="1"/>
</dbReference>
<gene>
    <name evidence="11" type="ORF">FDP41_001458</name>
</gene>
<proteinExistence type="inferred from homology"/>
<dbReference type="AlphaFoldDB" id="A0A6A5C0V0"/>
<dbReference type="RefSeq" id="XP_044564193.1">
    <property type="nucleotide sequence ID" value="XM_044704544.1"/>
</dbReference>
<name>A0A6A5C0V0_NAEFO</name>
<keyword evidence="9" id="KW-0576">Peroxisome</keyword>
<evidence type="ECO:0000256" key="5">
    <source>
        <dbReference type="ARBA" id="ARBA00022827"/>
    </source>
</evidence>
<dbReference type="GeneID" id="68108676"/>
<dbReference type="GO" id="GO:0005504">
    <property type="term" value="F:fatty acid binding"/>
    <property type="evidence" value="ECO:0007669"/>
    <property type="project" value="TreeGrafter"/>
</dbReference>
<dbReference type="InterPro" id="IPR046373">
    <property type="entry name" value="Acyl-CoA_Oxase/DH_mid-dom_sf"/>
</dbReference>